<dbReference type="Gene3D" id="3.90.640.10">
    <property type="entry name" value="Actin, Chain A, domain 4"/>
    <property type="match status" value="1"/>
</dbReference>
<name>A0A0M0J749_9EUKA</name>
<evidence type="ECO:0000256" key="1">
    <source>
        <dbReference type="ARBA" id="ARBA00022741"/>
    </source>
</evidence>
<comment type="caution">
    <text evidence="5">The sequence shown here is derived from an EMBL/GenBank/DDBJ whole genome shotgun (WGS) entry which is preliminary data.</text>
</comment>
<feature type="compositionally biased region" description="Low complexity" evidence="4">
    <location>
        <begin position="1359"/>
        <end position="1379"/>
    </location>
</feature>
<dbReference type="GO" id="GO:0005634">
    <property type="term" value="C:nucleus"/>
    <property type="evidence" value="ECO:0007669"/>
    <property type="project" value="TreeGrafter"/>
</dbReference>
<sequence>MNEADRIKLVALQNELKGSHTIHTVAAAKELLDGDALKTIAVAVEMHRVPKLNFTASSKQNIQERVAAVRDRIKELGLLEQTWRSPIDRQLVAQVRAIIKGASVAQAAAAIGAYGNDLESACEHVREELGLPATETALDTEPARDLNDDALLRELQRRLKVRSSAPALKTIAVAVDLCRNEELDFVAACAAYGISIASQRKAVYERVAAIRDRIKELNLLEAVEQGLPDPLDEDGGERDGAATSSSAAGPEPSPKRALPLDDVVWLSRLQERVGPLVSRFNGQKKEPPTLPSIAAAVEMCQISQLDLAALCIKHGIPVEAERSNLALFSHLRELRDRIKTLALLEVAPETLGLDAPHHSQEKLISLQLRIQRSTTPPNLDNIAVALDLVEGDGQLDLVSACVRRRLELSQSRKDSIEALRVRIRQLEEPLDAPVDPTAVAEVRARIKRSGVDKGATVAQAAAAIVACGTDLDAACDHVREQLGLSPASEELEEVNAEDGGEGSPSDEPFEPREDKPPPPPLPEALLRELQRRIALHKKTHVLTGLHLIAAAADLCRDDQPARWDQLDVAAVCARHGISLGNQRKATFDKLKDLRDRMRGFGPLEQLVTPVELPSTDDDVLLHDIQLLLQTSNGNGGASRPACAIKTIAVAVEMARDSHLDFDAACAKHQIPGVGSSARSGVFDRIAAVRDRIKELGLLEQTWRSPIDRQLVAQVRALIKGASVAQAAAAIGAYGNDLESACEHVRQELAVKEAREAEEAAAAALRAKEAVAAAVSSAGETGSGGRSRSSGKGPMAACAASSGLGASSSAAGMAALSQQSLVPDGWSDEDEVGAWAAADAARLVAEMNGDGDDDEGWADPTFFSGCDADEATHTVAPIVAVPFLDPNIPVAPSAAAAASSRGSPTSSAGSGALGKRARKDEELTLLSNVGNATQEQAVADALDGDGDEELPAFEEPAVHGAETPQNGTAAIKRSASEALDEEQGAAIALDYVFGRSDLPESVDHHVVFIDAGHAGVQACVVRARRDSAEVLAHAFAPGTAGAAMDELLCAHLAADFRDRFQVDALAEPRAASRLRQASERVRRVLSANAESTVALDCLVGETDVHGSLTRLQLESLSGPLIDRAMCACLDAVRGAGLVPAALDAVELLGGYSRTPAFIAAVQRAFGREPSRSLNAEESVARGAALAAGLRSRTLRMRPLRLHEGLLHATSIHWEKEGGGRPLGCHMLPKAGTVPLLKRITLRTRSRMQISCRYDSSPRQLACRVELGKGAGDDASDAARALLRVDVLIDDNQLPSIRAYEVTTTTTRLNTTVEVDGVFCAPAAPEETASDGPGNEGSSGSADSAEGTASGGASPDETSSAAAAAAHEHPVAAGAKGTAEPAAPPPVMVRALEVAELSRLGLREDELKRARDLELSMQRADEAAEKADAAKNDLEGQIYQVRATLEERLAGFASDDERQALAAQLEACEGWLYGEGEQQSAQRYEHEREAVRASLAPLEERAASHLNVAAELEALDAECAKLRALHGAKPSAAEYSESMLATVAEAERWAANAREKLAAGPRNKEPAILPAKVHAQLEDLRAAQDQAKAAQAQAQAQAAQAQAAQEQAAAAEAASAAAATADKAKEAEDDATEEDS</sequence>
<dbReference type="EMBL" id="JWZX01003278">
    <property type="protein sequence ID" value="KOO22416.1"/>
    <property type="molecule type" value="Genomic_DNA"/>
</dbReference>
<feature type="compositionally biased region" description="Low complexity" evidence="4">
    <location>
        <begin position="1581"/>
        <end position="1619"/>
    </location>
</feature>
<evidence type="ECO:0000256" key="3">
    <source>
        <dbReference type="SAM" id="Coils"/>
    </source>
</evidence>
<evidence type="ECO:0000256" key="2">
    <source>
        <dbReference type="ARBA" id="ARBA00022840"/>
    </source>
</evidence>
<keyword evidence="5" id="KW-0346">Stress response</keyword>
<feature type="region of interest" description="Disordered" evidence="4">
    <location>
        <begin position="486"/>
        <end position="523"/>
    </location>
</feature>
<accession>A0A0M0J749</accession>
<keyword evidence="1" id="KW-0547">Nucleotide-binding</keyword>
<gene>
    <name evidence="5" type="ORF">Ctob_000522</name>
</gene>
<organism evidence="5 6">
    <name type="scientific">Chrysochromulina tobinii</name>
    <dbReference type="NCBI Taxonomy" id="1460289"/>
    <lineage>
        <taxon>Eukaryota</taxon>
        <taxon>Haptista</taxon>
        <taxon>Haptophyta</taxon>
        <taxon>Prymnesiophyceae</taxon>
        <taxon>Prymnesiales</taxon>
        <taxon>Chrysochromulinaceae</taxon>
        <taxon>Chrysochromulina</taxon>
    </lineage>
</organism>
<feature type="compositionally biased region" description="Low complexity" evidence="4">
    <location>
        <begin position="1334"/>
        <end position="1352"/>
    </location>
</feature>
<dbReference type="GO" id="GO:0140662">
    <property type="term" value="F:ATP-dependent protein folding chaperone"/>
    <property type="evidence" value="ECO:0007669"/>
    <property type="project" value="InterPro"/>
</dbReference>
<dbReference type="GO" id="GO:0005829">
    <property type="term" value="C:cytosol"/>
    <property type="evidence" value="ECO:0007669"/>
    <property type="project" value="TreeGrafter"/>
</dbReference>
<dbReference type="GO" id="GO:0005524">
    <property type="term" value="F:ATP binding"/>
    <property type="evidence" value="ECO:0007669"/>
    <property type="project" value="UniProtKB-KW"/>
</dbReference>
<keyword evidence="2" id="KW-0067">ATP-binding</keyword>
<dbReference type="InterPro" id="IPR043129">
    <property type="entry name" value="ATPase_NBD"/>
</dbReference>
<feature type="region of interest" description="Disordered" evidence="4">
    <location>
        <begin position="1322"/>
        <end position="1381"/>
    </location>
</feature>
<dbReference type="InterPro" id="IPR029048">
    <property type="entry name" value="HSP70_C_sf"/>
</dbReference>
<evidence type="ECO:0000256" key="4">
    <source>
        <dbReference type="SAM" id="MobiDB-lite"/>
    </source>
</evidence>
<dbReference type="SUPFAM" id="SSF100934">
    <property type="entry name" value="Heat shock protein 70kD (HSP70), C-terminal subdomain"/>
    <property type="match status" value="1"/>
</dbReference>
<evidence type="ECO:0000313" key="6">
    <source>
        <dbReference type="Proteomes" id="UP000037460"/>
    </source>
</evidence>
<dbReference type="Gene3D" id="1.20.1270.10">
    <property type="match status" value="1"/>
</dbReference>
<dbReference type="InterPro" id="IPR013126">
    <property type="entry name" value="Hsp_70_fam"/>
</dbReference>
<reference evidence="6" key="1">
    <citation type="journal article" date="2015" name="PLoS Genet.">
        <title>Genome Sequence and Transcriptome Analyses of Chrysochromulina tobin: Metabolic Tools for Enhanced Algal Fitness in the Prominent Order Prymnesiales (Haptophyceae).</title>
        <authorList>
            <person name="Hovde B.T."/>
            <person name="Deodato C.R."/>
            <person name="Hunsperger H.M."/>
            <person name="Ryken S.A."/>
            <person name="Yost W."/>
            <person name="Jha R.K."/>
            <person name="Patterson J."/>
            <person name="Monnat R.J. Jr."/>
            <person name="Barlow S.B."/>
            <person name="Starkenburg S.R."/>
            <person name="Cattolico R.A."/>
        </authorList>
    </citation>
    <scope>NUCLEOTIDE SEQUENCE</scope>
    <source>
        <strain evidence="6">CCMP291</strain>
    </source>
</reference>
<feature type="compositionally biased region" description="Acidic residues" evidence="4">
    <location>
        <begin position="1625"/>
        <end position="1634"/>
    </location>
</feature>
<feature type="compositionally biased region" description="Acidic residues" evidence="4">
    <location>
        <begin position="489"/>
        <end position="500"/>
    </location>
</feature>
<dbReference type="Proteomes" id="UP000037460">
    <property type="component" value="Unassembled WGS sequence"/>
</dbReference>
<keyword evidence="3" id="KW-0175">Coiled coil</keyword>
<dbReference type="FunFam" id="3.90.640.10:FF:000003">
    <property type="entry name" value="Molecular chaperone DnaK"/>
    <property type="match status" value="1"/>
</dbReference>
<dbReference type="PANTHER" id="PTHR45639">
    <property type="entry name" value="HSC70CB, ISOFORM G-RELATED"/>
    <property type="match status" value="1"/>
</dbReference>
<feature type="coiled-coil region" evidence="3">
    <location>
        <begin position="1401"/>
        <end position="1435"/>
    </location>
</feature>
<dbReference type="OrthoDB" id="10262720at2759"/>
<dbReference type="PANTHER" id="PTHR45639:SF28">
    <property type="entry name" value="HEAT SHOCK PROTEIN-LIKE PROTEIN"/>
    <property type="match status" value="1"/>
</dbReference>
<feature type="region of interest" description="Disordered" evidence="4">
    <location>
        <begin position="894"/>
        <end position="915"/>
    </location>
</feature>
<feature type="region of interest" description="Disordered" evidence="4">
    <location>
        <begin position="1578"/>
        <end position="1634"/>
    </location>
</feature>
<dbReference type="Gene3D" id="3.30.420.40">
    <property type="match status" value="2"/>
</dbReference>
<protein>
    <submittedName>
        <fullName evidence="5">Heat shock protein 91</fullName>
    </submittedName>
</protein>
<dbReference type="SUPFAM" id="SSF53067">
    <property type="entry name" value="Actin-like ATPase domain"/>
    <property type="match status" value="1"/>
</dbReference>
<keyword evidence="6" id="KW-1185">Reference proteome</keyword>
<dbReference type="Pfam" id="PF00012">
    <property type="entry name" value="HSP70"/>
    <property type="match status" value="1"/>
</dbReference>
<feature type="compositionally biased region" description="Low complexity" evidence="4">
    <location>
        <begin position="894"/>
        <end position="909"/>
    </location>
</feature>
<feature type="region of interest" description="Disordered" evidence="4">
    <location>
        <begin position="226"/>
        <end position="256"/>
    </location>
</feature>
<proteinExistence type="predicted"/>
<evidence type="ECO:0000313" key="5">
    <source>
        <dbReference type="EMBL" id="KOO22416.1"/>
    </source>
</evidence>